<dbReference type="AlphaFoldDB" id="A0A061H8J8"/>
<evidence type="ECO:0000256" key="1">
    <source>
        <dbReference type="SAM" id="MobiDB-lite"/>
    </source>
</evidence>
<protein>
    <submittedName>
        <fullName evidence="2">Uncharacterized protein</fullName>
    </submittedName>
</protein>
<proteinExistence type="predicted"/>
<dbReference type="HOGENOM" id="CLU_1455024_0_0_1"/>
<dbReference type="KEGG" id="pfp:PFL1_03504"/>
<evidence type="ECO:0000313" key="2">
    <source>
        <dbReference type="EMBL" id="EPQ29217.1"/>
    </source>
</evidence>
<organism evidence="2 3">
    <name type="scientific">Pseudozyma flocculosa PF-1</name>
    <dbReference type="NCBI Taxonomy" id="1277687"/>
    <lineage>
        <taxon>Eukaryota</taxon>
        <taxon>Fungi</taxon>
        <taxon>Dikarya</taxon>
        <taxon>Basidiomycota</taxon>
        <taxon>Ustilaginomycotina</taxon>
        <taxon>Ustilaginomycetes</taxon>
        <taxon>Ustilaginales</taxon>
        <taxon>Ustilaginaceae</taxon>
        <taxon>Pseudozyma</taxon>
    </lineage>
</organism>
<accession>A0A061H8J8</accession>
<sequence length="186" mass="19592">MRAIHRSLPMLAEREHHLCLPPLTADKRTRRQAGSQAGGQQRPAAGPGAVGAIRQRKPSAGAGLARGPCLLAWPSAQGTRSVPCVPTPARMTTTSIRRKGSLPGRSRVQCSVVRGEHALWLTVCTSRTPHGMGSVDRPTMGRQPPTFGYAARPSVPLGDGLNERVHGIGSTRHAVDLLIDGAAPSA</sequence>
<feature type="compositionally biased region" description="Low complexity" evidence="1">
    <location>
        <begin position="32"/>
        <end position="51"/>
    </location>
</feature>
<feature type="region of interest" description="Disordered" evidence="1">
    <location>
        <begin position="19"/>
        <end position="51"/>
    </location>
</feature>
<reference evidence="2 3" key="1">
    <citation type="journal article" date="2013" name="Plant Cell">
        <title>The transition from a phytopathogenic smut ancestor to an anamorphic biocontrol agent deciphered by comparative whole-genome analysis.</title>
        <authorList>
            <person name="Lefebvre F."/>
            <person name="Joly D.L."/>
            <person name="Labbe C."/>
            <person name="Teichmann B."/>
            <person name="Linning R."/>
            <person name="Belzile F."/>
            <person name="Bakkeren G."/>
            <person name="Belanger R.R."/>
        </authorList>
    </citation>
    <scope>NUCLEOTIDE SEQUENCE [LARGE SCALE GENOMIC DNA]</scope>
    <source>
        <strain evidence="2 3">PF-1</strain>
    </source>
</reference>
<dbReference type="RefSeq" id="XP_007879212.1">
    <property type="nucleotide sequence ID" value="XM_007881021.1"/>
</dbReference>
<evidence type="ECO:0000313" key="3">
    <source>
        <dbReference type="Proteomes" id="UP000053664"/>
    </source>
</evidence>
<dbReference type="Proteomes" id="UP000053664">
    <property type="component" value="Unassembled WGS sequence"/>
</dbReference>
<gene>
    <name evidence="2" type="ORF">PFL1_03504</name>
</gene>
<name>A0A061H8J8_9BASI</name>
<dbReference type="EMBL" id="KE361632">
    <property type="protein sequence ID" value="EPQ29217.1"/>
    <property type="molecule type" value="Genomic_DNA"/>
</dbReference>
<dbReference type="GeneID" id="19317614"/>